<keyword evidence="3 5" id="KW-0288">FMN</keyword>
<evidence type="ECO:0000259" key="6">
    <source>
        <dbReference type="Pfam" id="PF00881"/>
    </source>
</evidence>
<dbReference type="InterPro" id="IPR029479">
    <property type="entry name" value="Nitroreductase"/>
</dbReference>
<dbReference type="SUPFAM" id="SSF55469">
    <property type="entry name" value="FMN-dependent nitroreductase-like"/>
    <property type="match status" value="1"/>
</dbReference>
<evidence type="ECO:0000256" key="5">
    <source>
        <dbReference type="PIRNR" id="PIRNR005426"/>
    </source>
</evidence>
<evidence type="ECO:0000256" key="4">
    <source>
        <dbReference type="ARBA" id="ARBA00023002"/>
    </source>
</evidence>
<dbReference type="AlphaFoldDB" id="A0A1H6XRI1"/>
<evidence type="ECO:0000256" key="1">
    <source>
        <dbReference type="ARBA" id="ARBA00008366"/>
    </source>
</evidence>
<dbReference type="PANTHER" id="PTHR43425">
    <property type="entry name" value="OXYGEN-INSENSITIVE NADPH NITROREDUCTASE"/>
    <property type="match status" value="1"/>
</dbReference>
<comment type="similarity">
    <text evidence="1 5">Belongs to the flavin oxidoreductase frp family.</text>
</comment>
<keyword evidence="5" id="KW-0521">NADP</keyword>
<gene>
    <name evidence="7" type="ORF">SAMN05660742_105207</name>
</gene>
<dbReference type="InterPro" id="IPR000415">
    <property type="entry name" value="Nitroreductase-like"/>
</dbReference>
<feature type="domain" description="Nitroreductase" evidence="6">
    <location>
        <begin position="8"/>
        <end position="164"/>
    </location>
</feature>
<keyword evidence="2 5" id="KW-0285">Flavoprotein</keyword>
<keyword evidence="8" id="KW-1185">Reference proteome</keyword>
<dbReference type="Gene3D" id="3.40.109.10">
    <property type="entry name" value="NADH Oxidase"/>
    <property type="match status" value="1"/>
</dbReference>
<keyword evidence="4 5" id="KW-0560">Oxidoreductase</keyword>
<dbReference type="GO" id="GO:0016491">
    <property type="term" value="F:oxidoreductase activity"/>
    <property type="evidence" value="ECO:0007669"/>
    <property type="project" value="UniProtKB-UniRule"/>
</dbReference>
<evidence type="ECO:0000313" key="8">
    <source>
        <dbReference type="Proteomes" id="UP000199662"/>
    </source>
</evidence>
<protein>
    <submittedName>
        <fullName evidence="7">FMN reductase [NAD(P)H]</fullName>
    </submittedName>
</protein>
<reference evidence="7 8" key="1">
    <citation type="submission" date="2016-10" db="EMBL/GenBank/DDBJ databases">
        <authorList>
            <person name="de Groot N.N."/>
        </authorList>
    </citation>
    <scope>NUCLEOTIDE SEQUENCE [LARGE SCALE GENOMIC DNA]</scope>
    <source>
        <strain evidence="7 8">DSM 2179</strain>
    </source>
</reference>
<dbReference type="Proteomes" id="UP000199662">
    <property type="component" value="Unassembled WGS sequence"/>
</dbReference>
<dbReference type="PIRSF" id="PIRSF005426">
    <property type="entry name" value="Frp"/>
    <property type="match status" value="1"/>
</dbReference>
<dbReference type="InterPro" id="IPR016446">
    <property type="entry name" value="Flavin_OxRdtase_Frp"/>
</dbReference>
<dbReference type="STRING" id="84035.SAMN05660742_105207"/>
<evidence type="ECO:0000256" key="3">
    <source>
        <dbReference type="ARBA" id="ARBA00022643"/>
    </source>
</evidence>
<name>A0A1H6XRI1_9FIRM</name>
<dbReference type="PANTHER" id="PTHR43425:SF2">
    <property type="entry name" value="OXYGEN-INSENSITIVE NADPH NITROREDUCTASE"/>
    <property type="match status" value="1"/>
</dbReference>
<dbReference type="EMBL" id="FNZK01000005">
    <property type="protein sequence ID" value="SEJ30204.1"/>
    <property type="molecule type" value="Genomic_DNA"/>
</dbReference>
<dbReference type="CDD" id="cd02146">
    <property type="entry name" value="NfsA-like"/>
    <property type="match status" value="1"/>
</dbReference>
<proteinExistence type="inferred from homology"/>
<accession>A0A1H6XRI1</accession>
<dbReference type="Pfam" id="PF00881">
    <property type="entry name" value="Nitroreductase"/>
    <property type="match status" value="1"/>
</dbReference>
<organism evidence="7 8">
    <name type="scientific">Propionispira arboris</name>
    <dbReference type="NCBI Taxonomy" id="84035"/>
    <lineage>
        <taxon>Bacteria</taxon>
        <taxon>Bacillati</taxon>
        <taxon>Bacillota</taxon>
        <taxon>Negativicutes</taxon>
        <taxon>Selenomonadales</taxon>
        <taxon>Selenomonadaceae</taxon>
        <taxon>Propionispira</taxon>
    </lineage>
</organism>
<sequence>MNNTIKSIKNHRSIRSYLEKDISAEMLEAILEAAQAMPTSINGQQLSVVIVKDKAKKAKIAELAGNQNWIAQAPVFLVFVADFYKTSIAGEKNKMPSLIHESLEGTMVGTFDCGLAMGAAIVAAESMGLGIVPIGAVRKNPEEMIHLLNLPERTFPVAGLVVGYPENNSAQKPRFPLQVFAHKETYQAKDMKQAVDDYDIVMADYYKKRASETGDASQETNWSSQVADAYKQVYFPAVYPALIKQGFKNDK</sequence>
<evidence type="ECO:0000313" key="7">
    <source>
        <dbReference type="EMBL" id="SEJ30204.1"/>
    </source>
</evidence>
<evidence type="ECO:0000256" key="2">
    <source>
        <dbReference type="ARBA" id="ARBA00022630"/>
    </source>
</evidence>